<dbReference type="Gene3D" id="3.80.10.10">
    <property type="entry name" value="Ribonuclease Inhibitor"/>
    <property type="match status" value="1"/>
</dbReference>
<dbReference type="PANTHER" id="PTHR34223:SF51">
    <property type="entry name" value="OS06G0556300 PROTEIN"/>
    <property type="match status" value="1"/>
</dbReference>
<proteinExistence type="predicted"/>
<evidence type="ECO:0000313" key="2">
    <source>
        <dbReference type="EMBL" id="MCD9561111.1"/>
    </source>
</evidence>
<dbReference type="CDD" id="cd22160">
    <property type="entry name" value="F-box_AtFBL13-like"/>
    <property type="match status" value="1"/>
</dbReference>
<dbReference type="SUPFAM" id="SSF52047">
    <property type="entry name" value="RNI-like"/>
    <property type="match status" value="1"/>
</dbReference>
<dbReference type="InterPro" id="IPR036047">
    <property type="entry name" value="F-box-like_dom_sf"/>
</dbReference>
<dbReference type="InterPro" id="IPR001810">
    <property type="entry name" value="F-box_dom"/>
</dbReference>
<dbReference type="InterPro" id="IPR055357">
    <property type="entry name" value="LRR_At1g61320_AtMIF1"/>
</dbReference>
<keyword evidence="3" id="KW-1185">Reference proteome</keyword>
<gene>
    <name evidence="2" type="ORF">HAX54_020072</name>
</gene>
<reference evidence="2 3" key="1">
    <citation type="journal article" date="2021" name="BMC Genomics">
        <title>Datura genome reveals duplications of psychoactive alkaloid biosynthetic genes and high mutation rate following tissue culture.</title>
        <authorList>
            <person name="Rajewski A."/>
            <person name="Carter-House D."/>
            <person name="Stajich J."/>
            <person name="Litt A."/>
        </authorList>
    </citation>
    <scope>NUCLEOTIDE SEQUENCE [LARGE SCALE GENOMIC DNA]</scope>
    <source>
        <strain evidence="2">AR-01</strain>
    </source>
</reference>
<feature type="domain" description="F-box" evidence="1">
    <location>
        <begin position="15"/>
        <end position="64"/>
    </location>
</feature>
<accession>A0ABS8USL2</accession>
<comment type="caution">
    <text evidence="2">The sequence shown here is derived from an EMBL/GenBank/DDBJ whole genome shotgun (WGS) entry which is preliminary data.</text>
</comment>
<dbReference type="PROSITE" id="PS50181">
    <property type="entry name" value="FBOX"/>
    <property type="match status" value="1"/>
</dbReference>
<dbReference type="Proteomes" id="UP000823775">
    <property type="component" value="Unassembled WGS sequence"/>
</dbReference>
<protein>
    <recommendedName>
        <fullName evidence="1">F-box domain-containing protein</fullName>
    </recommendedName>
</protein>
<dbReference type="SUPFAM" id="SSF81383">
    <property type="entry name" value="F-box domain"/>
    <property type="match status" value="1"/>
</dbReference>
<dbReference type="Pfam" id="PF23622">
    <property type="entry name" value="LRR_At1g61320_AtMIF1"/>
    <property type="match status" value="1"/>
</dbReference>
<sequence>MEIKRMAMAMATARGDRLSDLPESILLHILSMLPDRKQVVRTSMLSTRWRFLWMSVPVSLYFEFPEEEEMGRPHQQILDFVTSTHRELHYWRSCQKIRDFTILFNSYQKKFIADVDLWVSFATKLANVEEFTLCLLYGPTYQFPQFAYKNKSLRSLDLGNCTLNPSANVNWRGLVSLSLRHINLMEGVMEKVLSGCPNLECLELENFSGFHSLEISSVKMRKLIITNYRTNVYDVWLEILAPHIQNLQLFWLHRGICLRNVASLVTAVINFDFDLDIKHGYQMQRKLSGCLKELLHSVAHVKNLELSPWCIECLSVLELEGWQPPPSSWKFLQLSTALKQWDFPGICRFLPSSLDLETLVINGCTYQSRVSSPWTFMFMTSC</sequence>
<organism evidence="2 3">
    <name type="scientific">Datura stramonium</name>
    <name type="common">Jimsonweed</name>
    <name type="synonym">Common thornapple</name>
    <dbReference type="NCBI Taxonomy" id="4076"/>
    <lineage>
        <taxon>Eukaryota</taxon>
        <taxon>Viridiplantae</taxon>
        <taxon>Streptophyta</taxon>
        <taxon>Embryophyta</taxon>
        <taxon>Tracheophyta</taxon>
        <taxon>Spermatophyta</taxon>
        <taxon>Magnoliopsida</taxon>
        <taxon>eudicotyledons</taxon>
        <taxon>Gunneridae</taxon>
        <taxon>Pentapetalae</taxon>
        <taxon>asterids</taxon>
        <taxon>lamiids</taxon>
        <taxon>Solanales</taxon>
        <taxon>Solanaceae</taxon>
        <taxon>Solanoideae</taxon>
        <taxon>Datureae</taxon>
        <taxon>Datura</taxon>
    </lineage>
</organism>
<name>A0ABS8USL2_DATST</name>
<dbReference type="PANTHER" id="PTHR34223">
    <property type="entry name" value="OS11G0201299 PROTEIN"/>
    <property type="match status" value="1"/>
</dbReference>
<evidence type="ECO:0000313" key="3">
    <source>
        <dbReference type="Proteomes" id="UP000823775"/>
    </source>
</evidence>
<dbReference type="Gene3D" id="1.20.1280.50">
    <property type="match status" value="1"/>
</dbReference>
<dbReference type="EMBL" id="JACEIK010002428">
    <property type="protein sequence ID" value="MCD9561111.1"/>
    <property type="molecule type" value="Genomic_DNA"/>
</dbReference>
<dbReference type="InterPro" id="IPR032675">
    <property type="entry name" value="LRR_dom_sf"/>
</dbReference>
<evidence type="ECO:0000259" key="1">
    <source>
        <dbReference type="PROSITE" id="PS50181"/>
    </source>
</evidence>
<dbReference type="InterPro" id="IPR053197">
    <property type="entry name" value="F-box_SCFL_complex_component"/>
</dbReference>
<dbReference type="InterPro" id="IPR053781">
    <property type="entry name" value="F-box_AtFBL13-like"/>
</dbReference>
<dbReference type="Pfam" id="PF00646">
    <property type="entry name" value="F-box"/>
    <property type="match status" value="1"/>
</dbReference>